<keyword evidence="3" id="KW-1185">Reference proteome</keyword>
<dbReference type="Gene3D" id="3.40.50.1240">
    <property type="entry name" value="Phosphoglycerate mutase-like"/>
    <property type="match status" value="2"/>
</dbReference>
<dbReference type="RefSeq" id="WP_243921394.1">
    <property type="nucleotide sequence ID" value="NZ_JALHLG010000014.1"/>
</dbReference>
<gene>
    <name evidence="2" type="ORF">MTR66_12260</name>
</gene>
<feature type="signal peptide" evidence="1">
    <location>
        <begin position="1"/>
        <end position="24"/>
    </location>
</feature>
<name>A0ABT0BRC3_9SPHN</name>
<comment type="caution">
    <text evidence="2">The sequence shown here is derived from an EMBL/GenBank/DDBJ whole genome shotgun (WGS) entry which is preliminary data.</text>
</comment>
<dbReference type="SUPFAM" id="SSF53254">
    <property type="entry name" value="Phosphoglycerate mutase-like"/>
    <property type="match status" value="1"/>
</dbReference>
<evidence type="ECO:0000256" key="1">
    <source>
        <dbReference type="SAM" id="SignalP"/>
    </source>
</evidence>
<protein>
    <submittedName>
        <fullName evidence="2">Histidine-type phosphatase</fullName>
    </submittedName>
</protein>
<dbReference type="PROSITE" id="PS00616">
    <property type="entry name" value="HIS_ACID_PHOSPHAT_1"/>
    <property type="match status" value="1"/>
</dbReference>
<dbReference type="Proteomes" id="UP001202281">
    <property type="component" value="Unassembled WGS sequence"/>
</dbReference>
<organism evidence="2 3">
    <name type="scientific">Novosphingobium beihaiensis</name>
    <dbReference type="NCBI Taxonomy" id="2930389"/>
    <lineage>
        <taxon>Bacteria</taxon>
        <taxon>Pseudomonadati</taxon>
        <taxon>Pseudomonadota</taxon>
        <taxon>Alphaproteobacteria</taxon>
        <taxon>Sphingomonadales</taxon>
        <taxon>Sphingomonadaceae</taxon>
        <taxon>Novosphingobium</taxon>
    </lineage>
</organism>
<reference evidence="2 3" key="1">
    <citation type="submission" date="2022-04" db="EMBL/GenBank/DDBJ databases">
        <title>Identification of a novel bacterium isolated from mangrove sediments.</title>
        <authorList>
            <person name="Pan X."/>
        </authorList>
    </citation>
    <scope>NUCLEOTIDE SEQUENCE [LARGE SCALE GENOMIC DNA]</scope>
    <source>
        <strain evidence="2 3">B2638</strain>
    </source>
</reference>
<feature type="chain" id="PRO_5045995095" evidence="1">
    <location>
        <begin position="25"/>
        <end position="440"/>
    </location>
</feature>
<dbReference type="CDD" id="cd07061">
    <property type="entry name" value="HP_HAP_like"/>
    <property type="match status" value="1"/>
</dbReference>
<dbReference type="InterPro" id="IPR000560">
    <property type="entry name" value="His_Pase_clade-2"/>
</dbReference>
<keyword evidence="1" id="KW-0732">Signal</keyword>
<dbReference type="Pfam" id="PF00328">
    <property type="entry name" value="His_Phos_2"/>
    <property type="match status" value="1"/>
</dbReference>
<evidence type="ECO:0000313" key="2">
    <source>
        <dbReference type="EMBL" id="MCJ2187586.1"/>
    </source>
</evidence>
<accession>A0ABT0BRC3</accession>
<dbReference type="EMBL" id="JALHLG010000014">
    <property type="protein sequence ID" value="MCJ2187586.1"/>
    <property type="molecule type" value="Genomic_DNA"/>
</dbReference>
<dbReference type="InterPro" id="IPR033379">
    <property type="entry name" value="Acid_Pase_AS"/>
</dbReference>
<sequence length="440" mass="46525">MKNYRALTAFLACAMAALGGPALADDLPAGDRSGLAPGDGYRVERVVIVYRHGLRAPLDTEIGAMDYSRDRWPSWATANAQLTPHGREALRLMGRYDKALFSGLGLLQPTGCPGPDSLGIYTDSDSRSIGSGDELREGLAPGCQIPVRHKEPGKPDLTFTAGAPGSAPFDAKAALASIESYTKGGPGELVAQTRRQTRVLEKILGCRSSDGSQDACDIAAVPSRLRADDPGIGLTGPIMITSGTAEVLLLQYAEGMPMSQVGWGRASLAELTEVSRLHALLFDVFDRSPYMARRTAAEMAPRIRSLLTSAEGPKVMLFVGHDNNIAALTALMGASFQMPTYGRDDPPIGGGLGFMLLTDTKTGKQFVRVFYQAQTLDQMRHLTRLSPASPPATQILSPECAKGPAQLCALGDLAGLLTWPGQAPVPAPVQSAEAGEAARP</sequence>
<evidence type="ECO:0000313" key="3">
    <source>
        <dbReference type="Proteomes" id="UP001202281"/>
    </source>
</evidence>
<dbReference type="InterPro" id="IPR029033">
    <property type="entry name" value="His_PPase_superfam"/>
</dbReference>
<proteinExistence type="predicted"/>